<evidence type="ECO:0000313" key="2">
    <source>
        <dbReference type="Proteomes" id="UP001172102"/>
    </source>
</evidence>
<accession>A0AA40DJI0</accession>
<reference evidence="1" key="1">
    <citation type="submission" date="2023-06" db="EMBL/GenBank/DDBJ databases">
        <title>Genome-scale phylogeny and comparative genomics of the fungal order Sordariales.</title>
        <authorList>
            <consortium name="Lawrence Berkeley National Laboratory"/>
            <person name="Hensen N."/>
            <person name="Bonometti L."/>
            <person name="Westerberg I."/>
            <person name="Brannstrom I.O."/>
            <person name="Guillou S."/>
            <person name="Cros-Aarteil S."/>
            <person name="Calhoun S."/>
            <person name="Haridas S."/>
            <person name="Kuo A."/>
            <person name="Mondo S."/>
            <person name="Pangilinan J."/>
            <person name="Riley R."/>
            <person name="Labutti K."/>
            <person name="Andreopoulos B."/>
            <person name="Lipzen A."/>
            <person name="Chen C."/>
            <person name="Yanf M."/>
            <person name="Daum C."/>
            <person name="Ng V."/>
            <person name="Clum A."/>
            <person name="Steindorff A."/>
            <person name="Ohm R."/>
            <person name="Martin F."/>
            <person name="Silar P."/>
            <person name="Natvig D."/>
            <person name="Lalanne C."/>
            <person name="Gautier V."/>
            <person name="Ament-Velasquez S.L."/>
            <person name="Kruys A."/>
            <person name="Hutchinson M.I."/>
            <person name="Powell A.J."/>
            <person name="Barry K."/>
            <person name="Miller A.N."/>
            <person name="Grigoriev I.V."/>
            <person name="Debuchy R."/>
            <person name="Gladieux P."/>
            <person name="Thoren M.H."/>
            <person name="Johannesson H."/>
        </authorList>
    </citation>
    <scope>NUCLEOTIDE SEQUENCE</scope>
    <source>
        <strain evidence="1">SMH4607-1</strain>
    </source>
</reference>
<protein>
    <recommendedName>
        <fullName evidence="3">NB-ARC domain-containing protein</fullName>
    </recommendedName>
</protein>
<dbReference type="Proteomes" id="UP001172102">
    <property type="component" value="Unassembled WGS sequence"/>
</dbReference>
<dbReference type="Gene3D" id="3.40.50.300">
    <property type="entry name" value="P-loop containing nucleotide triphosphate hydrolases"/>
    <property type="match status" value="1"/>
</dbReference>
<evidence type="ECO:0000313" key="1">
    <source>
        <dbReference type="EMBL" id="KAK0705455.1"/>
    </source>
</evidence>
<proteinExistence type="predicted"/>
<dbReference type="AlphaFoldDB" id="A0AA40DJI0"/>
<dbReference type="InterPro" id="IPR027417">
    <property type="entry name" value="P-loop_NTPase"/>
</dbReference>
<name>A0AA40DJI0_9PEZI</name>
<keyword evidence="2" id="KW-1185">Reference proteome</keyword>
<sequence length="125" mass="13347">MAVVVVPVGGCLPAALMLPLIGLEADQEVVTQLDKLLDEIFRAINETLSVEEGAQPKAALWGLGGIGKSQITLEHCHGARQNDVELAVFWVNAATVSRFEESYKRIAVECGLVQKDESNSGDDAA</sequence>
<evidence type="ECO:0008006" key="3">
    <source>
        <dbReference type="Google" id="ProtNLM"/>
    </source>
</evidence>
<dbReference type="EMBL" id="JAUKUA010000007">
    <property type="protein sequence ID" value="KAK0705455.1"/>
    <property type="molecule type" value="Genomic_DNA"/>
</dbReference>
<organism evidence="1 2">
    <name type="scientific">Lasiosphaeris hirsuta</name>
    <dbReference type="NCBI Taxonomy" id="260670"/>
    <lineage>
        <taxon>Eukaryota</taxon>
        <taxon>Fungi</taxon>
        <taxon>Dikarya</taxon>
        <taxon>Ascomycota</taxon>
        <taxon>Pezizomycotina</taxon>
        <taxon>Sordariomycetes</taxon>
        <taxon>Sordariomycetidae</taxon>
        <taxon>Sordariales</taxon>
        <taxon>Lasiosphaeriaceae</taxon>
        <taxon>Lasiosphaeris</taxon>
    </lineage>
</organism>
<comment type="caution">
    <text evidence="1">The sequence shown here is derived from an EMBL/GenBank/DDBJ whole genome shotgun (WGS) entry which is preliminary data.</text>
</comment>
<gene>
    <name evidence="1" type="ORF">B0H67DRAFT_558055</name>
</gene>